<organism evidence="1">
    <name type="scientific">marine sediment metagenome</name>
    <dbReference type="NCBI Taxonomy" id="412755"/>
    <lineage>
        <taxon>unclassified sequences</taxon>
        <taxon>metagenomes</taxon>
        <taxon>ecological metagenomes</taxon>
    </lineage>
</organism>
<feature type="non-terminal residue" evidence="1">
    <location>
        <position position="74"/>
    </location>
</feature>
<evidence type="ECO:0008006" key="2">
    <source>
        <dbReference type="Google" id="ProtNLM"/>
    </source>
</evidence>
<dbReference type="EMBL" id="BARS01058949">
    <property type="protein sequence ID" value="GAG42227.1"/>
    <property type="molecule type" value="Genomic_DNA"/>
</dbReference>
<reference evidence="1" key="1">
    <citation type="journal article" date="2014" name="Front. Microbiol.">
        <title>High frequency of phylogenetically diverse reductive dehalogenase-homologous genes in deep subseafloor sedimentary metagenomes.</title>
        <authorList>
            <person name="Kawai M."/>
            <person name="Futagami T."/>
            <person name="Toyoda A."/>
            <person name="Takaki Y."/>
            <person name="Nishi S."/>
            <person name="Hori S."/>
            <person name="Arai W."/>
            <person name="Tsubouchi T."/>
            <person name="Morono Y."/>
            <person name="Uchiyama I."/>
            <person name="Ito T."/>
            <person name="Fujiyama A."/>
            <person name="Inagaki F."/>
            <person name="Takami H."/>
        </authorList>
    </citation>
    <scope>NUCLEOTIDE SEQUENCE</scope>
    <source>
        <strain evidence="1">Expedition CK06-06</strain>
    </source>
</reference>
<dbReference type="SUPFAM" id="SSF55347">
    <property type="entry name" value="Glyceraldehyde-3-phosphate dehydrogenase-like, C-terminal domain"/>
    <property type="match status" value="1"/>
</dbReference>
<proteinExistence type="predicted"/>
<evidence type="ECO:0000313" key="1">
    <source>
        <dbReference type="EMBL" id="GAG42227.1"/>
    </source>
</evidence>
<comment type="caution">
    <text evidence="1">The sequence shown here is derived from an EMBL/GenBank/DDBJ whole genome shotgun (WGS) entry which is preliminary data.</text>
</comment>
<accession>X0Y4H9</accession>
<feature type="non-terminal residue" evidence="1">
    <location>
        <position position="1"/>
    </location>
</feature>
<protein>
    <recommendedName>
        <fullName evidence="2">Gfo/Idh/MocA family oxidoreductase</fullName>
    </recommendedName>
</protein>
<dbReference type="AlphaFoldDB" id="X0Y4H9"/>
<gene>
    <name evidence="1" type="ORF">S01H1_85682</name>
</gene>
<sequence>RSGGPMLDLHVHDAHFIRLLFGMPDKVTSGGRMRDNLAQFWHTQFHFADHPYVVEATSGTIDQQGRPFEHGFEI</sequence>
<name>X0Y4H9_9ZZZZ</name>
<dbReference type="Gene3D" id="3.30.360.10">
    <property type="entry name" value="Dihydrodipicolinate Reductase, domain 2"/>
    <property type="match status" value="1"/>
</dbReference>